<evidence type="ECO:0000256" key="5">
    <source>
        <dbReference type="ARBA" id="ARBA00023163"/>
    </source>
</evidence>
<organism evidence="10 11">
    <name type="scientific">Saponaria officinalis</name>
    <name type="common">Common soapwort</name>
    <name type="synonym">Lychnis saponaria</name>
    <dbReference type="NCBI Taxonomy" id="3572"/>
    <lineage>
        <taxon>Eukaryota</taxon>
        <taxon>Viridiplantae</taxon>
        <taxon>Streptophyta</taxon>
        <taxon>Embryophyta</taxon>
        <taxon>Tracheophyta</taxon>
        <taxon>Spermatophyta</taxon>
        <taxon>Magnoliopsida</taxon>
        <taxon>eudicotyledons</taxon>
        <taxon>Gunneridae</taxon>
        <taxon>Pentapetalae</taxon>
        <taxon>Caryophyllales</taxon>
        <taxon>Caryophyllaceae</taxon>
        <taxon>Caryophylleae</taxon>
        <taxon>Saponaria</taxon>
    </lineage>
</organism>
<comment type="subcellular location">
    <subcellularLocation>
        <location evidence="1">Nucleus</location>
    </subcellularLocation>
</comment>
<keyword evidence="3" id="KW-0805">Transcription regulation</keyword>
<feature type="domain" description="HTH myb-type" evidence="9">
    <location>
        <begin position="64"/>
        <end position="118"/>
    </location>
</feature>
<dbReference type="InterPro" id="IPR015495">
    <property type="entry name" value="Myb_TF_plants"/>
</dbReference>
<evidence type="ECO:0000259" key="9">
    <source>
        <dbReference type="PROSITE" id="PS51294"/>
    </source>
</evidence>
<dbReference type="Gene3D" id="1.10.10.60">
    <property type="entry name" value="Homeodomain-like"/>
    <property type="match status" value="2"/>
</dbReference>
<dbReference type="EMBL" id="JBDFQZ010000008">
    <property type="protein sequence ID" value="KAK9699422.1"/>
    <property type="molecule type" value="Genomic_DNA"/>
</dbReference>
<dbReference type="GO" id="GO:0003677">
    <property type="term" value="F:DNA binding"/>
    <property type="evidence" value="ECO:0007669"/>
    <property type="project" value="UniProtKB-KW"/>
</dbReference>
<keyword evidence="2" id="KW-0677">Repeat</keyword>
<evidence type="ECO:0000313" key="11">
    <source>
        <dbReference type="Proteomes" id="UP001443914"/>
    </source>
</evidence>
<dbReference type="PANTHER" id="PTHR10641">
    <property type="entry name" value="MYB FAMILY TRANSCRIPTION FACTOR"/>
    <property type="match status" value="1"/>
</dbReference>
<evidence type="ECO:0000313" key="10">
    <source>
        <dbReference type="EMBL" id="KAK9699422.1"/>
    </source>
</evidence>
<reference evidence="10" key="1">
    <citation type="submission" date="2024-03" db="EMBL/GenBank/DDBJ databases">
        <title>WGS assembly of Saponaria officinalis var. Norfolk2.</title>
        <authorList>
            <person name="Jenkins J."/>
            <person name="Shu S."/>
            <person name="Grimwood J."/>
            <person name="Barry K."/>
            <person name="Goodstein D."/>
            <person name="Schmutz J."/>
            <person name="Leebens-Mack J."/>
            <person name="Osbourn A."/>
        </authorList>
    </citation>
    <scope>NUCLEOTIDE SEQUENCE [LARGE SCALE GENOMIC DNA]</scope>
    <source>
        <strain evidence="10">JIC</strain>
    </source>
</reference>
<dbReference type="InterPro" id="IPR017930">
    <property type="entry name" value="Myb_dom"/>
</dbReference>
<accession>A0AAW1J7R7</accession>
<proteinExistence type="predicted"/>
<dbReference type="PROSITE" id="PS50090">
    <property type="entry name" value="MYB_LIKE"/>
    <property type="match status" value="2"/>
</dbReference>
<keyword evidence="4" id="KW-0238">DNA-binding</keyword>
<dbReference type="PANTHER" id="PTHR10641:SF1103">
    <property type="entry name" value="TRANSCRIPTION FACTOR MYB72"/>
    <property type="match status" value="1"/>
</dbReference>
<keyword evidence="6" id="KW-0539">Nucleus</keyword>
<keyword evidence="5" id="KW-0804">Transcription</keyword>
<evidence type="ECO:0000256" key="4">
    <source>
        <dbReference type="ARBA" id="ARBA00023125"/>
    </source>
</evidence>
<comment type="caution">
    <text evidence="10">The sequence shown here is derived from an EMBL/GenBank/DDBJ whole genome shotgun (WGS) entry which is preliminary data.</text>
</comment>
<dbReference type="FunFam" id="1.10.10.60:FF:000015">
    <property type="entry name" value="Transcription factor RAX3"/>
    <property type="match status" value="1"/>
</dbReference>
<dbReference type="AlphaFoldDB" id="A0AAW1J7R7"/>
<dbReference type="Pfam" id="PF00249">
    <property type="entry name" value="Myb_DNA-binding"/>
    <property type="match status" value="2"/>
</dbReference>
<name>A0AAW1J7R7_SAPOF</name>
<evidence type="ECO:0000256" key="6">
    <source>
        <dbReference type="ARBA" id="ARBA00023242"/>
    </source>
</evidence>
<gene>
    <name evidence="10" type="ORF">RND81_08G172300</name>
</gene>
<evidence type="ECO:0000259" key="8">
    <source>
        <dbReference type="PROSITE" id="PS50090"/>
    </source>
</evidence>
<dbReference type="InterPro" id="IPR009057">
    <property type="entry name" value="Homeodomain-like_sf"/>
</dbReference>
<protein>
    <submittedName>
        <fullName evidence="10">Uncharacterized protein</fullName>
    </submittedName>
</protein>
<dbReference type="SMART" id="SM00717">
    <property type="entry name" value="SANT"/>
    <property type="match status" value="2"/>
</dbReference>
<dbReference type="InterPro" id="IPR001005">
    <property type="entry name" value="SANT/Myb"/>
</dbReference>
<dbReference type="CDD" id="cd00167">
    <property type="entry name" value="SANT"/>
    <property type="match status" value="2"/>
</dbReference>
<feature type="domain" description="Myb-like" evidence="8">
    <location>
        <begin position="11"/>
        <end position="63"/>
    </location>
</feature>
<feature type="domain" description="HTH myb-type" evidence="9">
    <location>
        <begin position="11"/>
        <end position="63"/>
    </location>
</feature>
<dbReference type="GO" id="GO:0005634">
    <property type="term" value="C:nucleus"/>
    <property type="evidence" value="ECO:0007669"/>
    <property type="project" value="UniProtKB-SubCell"/>
</dbReference>
<feature type="domain" description="Myb-like" evidence="8">
    <location>
        <begin position="64"/>
        <end position="114"/>
    </location>
</feature>
<dbReference type="PROSITE" id="PS51294">
    <property type="entry name" value="HTH_MYB"/>
    <property type="match status" value="2"/>
</dbReference>
<dbReference type="SUPFAM" id="SSF46689">
    <property type="entry name" value="Homeodomain-like"/>
    <property type="match status" value="1"/>
</dbReference>
<evidence type="ECO:0000256" key="7">
    <source>
        <dbReference type="SAM" id="MobiDB-lite"/>
    </source>
</evidence>
<feature type="compositionally biased region" description="Basic and acidic residues" evidence="7">
    <location>
        <begin position="142"/>
        <end position="153"/>
    </location>
</feature>
<evidence type="ECO:0000256" key="3">
    <source>
        <dbReference type="ARBA" id="ARBA00023015"/>
    </source>
</evidence>
<feature type="compositionally biased region" description="Low complexity" evidence="7">
    <location>
        <begin position="168"/>
        <end position="179"/>
    </location>
</feature>
<dbReference type="Proteomes" id="UP001443914">
    <property type="component" value="Unassembled WGS sequence"/>
</dbReference>
<keyword evidence="11" id="KW-1185">Reference proteome</keyword>
<evidence type="ECO:0000256" key="2">
    <source>
        <dbReference type="ARBA" id="ARBA00022737"/>
    </source>
</evidence>
<feature type="region of interest" description="Disordered" evidence="7">
    <location>
        <begin position="141"/>
        <end position="179"/>
    </location>
</feature>
<sequence length="221" mass="25329">MRKGRAPCCDKTKVKKGPWSFDEDFKLISHIQKFGHANWRALPFKAGLLRCGKSCRLRWVNYLNPDVKRGNFTLEEETLVINFHSEYGNKWSKIASHLPGRTDNEIKNVWNTYLKKRAQIINDSPSSSTALPSVSSEIISGDQHEKELQDPKKCTVSSSTTQDPKPENLPSPSSSNVSNISNLENINFTEAQEEILKFDDELFQTTLDPEFNFWFMLENTK</sequence>
<evidence type="ECO:0000256" key="1">
    <source>
        <dbReference type="ARBA" id="ARBA00004123"/>
    </source>
</evidence>